<dbReference type="Gene3D" id="3.40.50.1820">
    <property type="entry name" value="alpha/beta hydrolase"/>
    <property type="match status" value="1"/>
</dbReference>
<dbReference type="Proteomes" id="UP000295151">
    <property type="component" value="Unassembled WGS sequence"/>
</dbReference>
<dbReference type="Pfam" id="PF12715">
    <property type="entry name" value="Abhydrolase_7"/>
    <property type="match status" value="1"/>
</dbReference>
<comment type="similarity">
    <text evidence="1">Belongs to the AB hydrolase superfamily.</text>
</comment>
<reference evidence="2 3" key="1">
    <citation type="submission" date="2019-03" db="EMBL/GenBank/DDBJ databases">
        <title>Genomic Encyclopedia of Type Strains, Phase III (KMG-III): the genomes of soil and plant-associated and newly described type strains.</title>
        <authorList>
            <person name="Whitman W."/>
        </authorList>
    </citation>
    <scope>NUCLEOTIDE SEQUENCE [LARGE SCALE GENOMIC DNA]</scope>
    <source>
        <strain evidence="2 3">VKM Ac-2575</strain>
    </source>
</reference>
<organism evidence="2 3">
    <name type="scientific">Kribbella voronezhensis</name>
    <dbReference type="NCBI Taxonomy" id="2512212"/>
    <lineage>
        <taxon>Bacteria</taxon>
        <taxon>Bacillati</taxon>
        <taxon>Actinomycetota</taxon>
        <taxon>Actinomycetes</taxon>
        <taxon>Propionibacteriales</taxon>
        <taxon>Kribbellaceae</taxon>
        <taxon>Kribbella</taxon>
    </lineage>
</organism>
<sequence length="341" mass="36348">MNDGVDALLGELRVRAGVARGSVSRAGRLGFLRSLVDPFERLSEPELSVVERVPCDGYRRDRVELEVLPGIRFGAYVLVPDGIRAPSPGVLAVHGHGYGSRQIIGLGADDSSDADGNDLYGRFAVQLVRRGLVVIAPDVVGFGERMTDVDRAYDSAAPSSCYRLSMELMMSGYTLTGLRIAELLGVLDAVAAHPDIDRDRIGIFGHSGGSLWSMIAMALDERIRAGVLCGFANTFADSFLAVHHCACNFVPGLLTVAEQPDLLALLAPRPLFLESGAEDPIFPASGFRSAVESVSAVYTDLEAADCFRSDLVPGVEHAVSGRLSYDWLAETLTGPGTAPTL</sequence>
<evidence type="ECO:0000313" key="3">
    <source>
        <dbReference type="Proteomes" id="UP000295151"/>
    </source>
</evidence>
<proteinExistence type="inferred from homology"/>
<dbReference type="InterPro" id="IPR050261">
    <property type="entry name" value="FrsA_esterase"/>
</dbReference>
<keyword evidence="3" id="KW-1185">Reference proteome</keyword>
<dbReference type="GO" id="GO:0016787">
    <property type="term" value="F:hydrolase activity"/>
    <property type="evidence" value="ECO:0007669"/>
    <property type="project" value="UniProtKB-KW"/>
</dbReference>
<dbReference type="PANTHER" id="PTHR22946">
    <property type="entry name" value="DIENELACTONE HYDROLASE DOMAIN-CONTAINING PROTEIN-RELATED"/>
    <property type="match status" value="1"/>
</dbReference>
<dbReference type="EMBL" id="SOCE01000002">
    <property type="protein sequence ID" value="TDU83971.1"/>
    <property type="molecule type" value="Genomic_DNA"/>
</dbReference>
<evidence type="ECO:0000313" key="2">
    <source>
        <dbReference type="EMBL" id="TDU83971.1"/>
    </source>
</evidence>
<dbReference type="AlphaFoldDB" id="A0A4R7SXH3"/>
<dbReference type="InterPro" id="IPR025890">
    <property type="entry name" value="Abhydrolase_bac"/>
</dbReference>
<dbReference type="PANTHER" id="PTHR22946:SF8">
    <property type="entry name" value="ACETYL XYLAN ESTERASE DOMAIN-CONTAINING PROTEIN"/>
    <property type="match status" value="1"/>
</dbReference>
<name>A0A4R7SXH3_9ACTN</name>
<gene>
    <name evidence="2" type="ORF">EV138_6435</name>
</gene>
<dbReference type="InterPro" id="IPR029058">
    <property type="entry name" value="AB_hydrolase_fold"/>
</dbReference>
<accession>A0A4R7SXH3</accession>
<dbReference type="SUPFAM" id="SSF53474">
    <property type="entry name" value="alpha/beta-Hydrolases"/>
    <property type="match status" value="1"/>
</dbReference>
<evidence type="ECO:0000256" key="1">
    <source>
        <dbReference type="ARBA" id="ARBA00008645"/>
    </source>
</evidence>
<protein>
    <submittedName>
        <fullName evidence="2">Alpha/beta hydrolase family protein</fullName>
    </submittedName>
</protein>
<keyword evidence="2" id="KW-0378">Hydrolase</keyword>
<comment type="caution">
    <text evidence="2">The sequence shown here is derived from an EMBL/GenBank/DDBJ whole genome shotgun (WGS) entry which is preliminary data.</text>
</comment>